<reference evidence="3" key="1">
    <citation type="submission" date="2025-08" db="UniProtKB">
        <authorList>
            <consortium name="RefSeq"/>
        </authorList>
    </citation>
    <scope>IDENTIFICATION</scope>
    <source>
        <tissue evidence="3">Fruit stalk</tissue>
    </source>
</reference>
<dbReference type="Proteomes" id="UP000515121">
    <property type="component" value="Unplaced"/>
</dbReference>
<organism evidence="2 3">
    <name type="scientific">Durio zibethinus</name>
    <name type="common">Durian</name>
    <dbReference type="NCBI Taxonomy" id="66656"/>
    <lineage>
        <taxon>Eukaryota</taxon>
        <taxon>Viridiplantae</taxon>
        <taxon>Streptophyta</taxon>
        <taxon>Embryophyta</taxon>
        <taxon>Tracheophyta</taxon>
        <taxon>Spermatophyta</taxon>
        <taxon>Magnoliopsida</taxon>
        <taxon>eudicotyledons</taxon>
        <taxon>Gunneridae</taxon>
        <taxon>Pentapetalae</taxon>
        <taxon>rosids</taxon>
        <taxon>malvids</taxon>
        <taxon>Malvales</taxon>
        <taxon>Malvaceae</taxon>
        <taxon>Helicteroideae</taxon>
        <taxon>Durio</taxon>
    </lineage>
</organism>
<proteinExistence type="predicted"/>
<dbReference type="GeneID" id="111302770"/>
<dbReference type="PANTHER" id="PTHR33472:SF28">
    <property type="entry name" value="BROMO AND FHA DOMAIN-CONTAINING PROTEIN DDB_G0267958"/>
    <property type="match status" value="1"/>
</dbReference>
<evidence type="ECO:0000313" key="3">
    <source>
        <dbReference type="RefSeq" id="XP_022754322.1"/>
    </source>
</evidence>
<accession>A0A6P5ZP60</accession>
<name>A0A6P5ZP60_DURZI</name>
<protein>
    <submittedName>
        <fullName evidence="3">Uncharacterized protein LOC111302770</fullName>
    </submittedName>
</protein>
<dbReference type="RefSeq" id="XP_022754322.1">
    <property type="nucleotide sequence ID" value="XM_022898587.1"/>
</dbReference>
<dbReference type="PANTHER" id="PTHR33472">
    <property type="entry name" value="OS01G0106600 PROTEIN"/>
    <property type="match status" value="1"/>
</dbReference>
<keyword evidence="2" id="KW-1185">Reference proteome</keyword>
<dbReference type="KEGG" id="dzi:111302770"/>
<gene>
    <name evidence="3" type="primary">LOC111302770</name>
</gene>
<sequence>MRYSVLVPQLLFISNVFSLSSNSKSHLPITANFFLPNPTLFFFKIMTLETSKPDQSTNEGDKHRQLDKDIKDLVSAITRRIPGIHKPGSSHHEDDDDEHGVRIITLAGNNAGATMRSELDEKSSPHGISLGEPDAVSTYVNSNFQSVNNSIMLNSSYNTNDPGVHLDVSDAFDQEGQMPADKPRRRGKKREKDSSESEHSD</sequence>
<dbReference type="AlphaFoldDB" id="A0A6P5ZP60"/>
<feature type="compositionally biased region" description="Basic and acidic residues" evidence="1">
    <location>
        <begin position="190"/>
        <end position="201"/>
    </location>
</feature>
<feature type="region of interest" description="Disordered" evidence="1">
    <location>
        <begin position="163"/>
        <end position="201"/>
    </location>
</feature>
<evidence type="ECO:0000256" key="1">
    <source>
        <dbReference type="SAM" id="MobiDB-lite"/>
    </source>
</evidence>
<evidence type="ECO:0000313" key="2">
    <source>
        <dbReference type="Proteomes" id="UP000515121"/>
    </source>
</evidence>
<dbReference type="OrthoDB" id="774437at2759"/>